<keyword evidence="5 13" id="KW-0812">Transmembrane</keyword>
<evidence type="ECO:0000256" key="4">
    <source>
        <dbReference type="ARBA" id="ARBA00022538"/>
    </source>
</evidence>
<evidence type="ECO:0000313" key="15">
    <source>
        <dbReference type="Proteomes" id="UP000678513"/>
    </source>
</evidence>
<keyword evidence="6" id="KW-0631">Potassium channel</keyword>
<evidence type="ECO:0000256" key="3">
    <source>
        <dbReference type="ARBA" id="ARBA00022448"/>
    </source>
</evidence>
<gene>
    <name evidence="14" type="ORF">J5A65_03610</name>
</gene>
<accession>A0ABX7Y6K0</accession>
<sequence length="121" mass="14092">MPRERLSAFVDAVIAIVMTILVLELKKPSEVTWEALWELRSHFFAYAVSFLWLGAMWINNHSEWYNVKRVSQKTVWLTVLMLFSASFFPCFTDLEGYSGAISSRHLPLSTAGWWKLDRFAE</sequence>
<evidence type="ECO:0000256" key="9">
    <source>
        <dbReference type="ARBA" id="ARBA00023065"/>
    </source>
</evidence>
<evidence type="ECO:0000256" key="6">
    <source>
        <dbReference type="ARBA" id="ARBA00022826"/>
    </source>
</evidence>
<keyword evidence="8 13" id="KW-1133">Transmembrane helix</keyword>
<keyword evidence="7" id="KW-0630">Potassium</keyword>
<evidence type="ECO:0000256" key="2">
    <source>
        <dbReference type="ARBA" id="ARBA00006920"/>
    </source>
</evidence>
<keyword evidence="15" id="KW-1185">Reference proteome</keyword>
<comment type="similarity">
    <text evidence="2">Belongs to the TMEM175 family.</text>
</comment>
<evidence type="ECO:0000256" key="10">
    <source>
        <dbReference type="ARBA" id="ARBA00023136"/>
    </source>
</evidence>
<reference evidence="14 15" key="1">
    <citation type="submission" date="2021-03" db="EMBL/GenBank/DDBJ databases">
        <title>Human Oral Microbial Genomes.</title>
        <authorList>
            <person name="Johnston C.D."/>
            <person name="Chen T."/>
            <person name="Dewhirst F.E."/>
        </authorList>
    </citation>
    <scope>NUCLEOTIDE SEQUENCE [LARGE SCALE GENOMIC DNA]</scope>
    <source>
        <strain evidence="14 15">DSMZ 100122</strain>
    </source>
</reference>
<name>A0ABX7Y6K0_9ACTN</name>
<dbReference type="InterPro" id="IPR010617">
    <property type="entry name" value="TMEM175-like"/>
</dbReference>
<evidence type="ECO:0000256" key="11">
    <source>
        <dbReference type="ARBA" id="ARBA00023303"/>
    </source>
</evidence>
<feature type="transmembrane region" description="Helical" evidence="13">
    <location>
        <begin position="74"/>
        <end position="94"/>
    </location>
</feature>
<evidence type="ECO:0000313" key="14">
    <source>
        <dbReference type="EMBL" id="QUC08834.1"/>
    </source>
</evidence>
<keyword evidence="9" id="KW-0406">Ion transport</keyword>
<evidence type="ECO:0000256" key="7">
    <source>
        <dbReference type="ARBA" id="ARBA00022958"/>
    </source>
</evidence>
<dbReference type="RefSeq" id="WP_212325429.1">
    <property type="nucleotide sequence ID" value="NZ_AP024463.1"/>
</dbReference>
<evidence type="ECO:0000256" key="5">
    <source>
        <dbReference type="ARBA" id="ARBA00022692"/>
    </source>
</evidence>
<dbReference type="Proteomes" id="UP000678513">
    <property type="component" value="Chromosome"/>
</dbReference>
<evidence type="ECO:0000256" key="12">
    <source>
        <dbReference type="ARBA" id="ARBA00034430"/>
    </source>
</evidence>
<keyword evidence="3" id="KW-0813">Transport</keyword>
<dbReference type="Pfam" id="PF06736">
    <property type="entry name" value="TMEM175"/>
    <property type="match status" value="1"/>
</dbReference>
<keyword evidence="10 13" id="KW-0472">Membrane</keyword>
<feature type="transmembrane region" description="Helical" evidence="13">
    <location>
        <begin position="43"/>
        <end position="62"/>
    </location>
</feature>
<evidence type="ECO:0000256" key="1">
    <source>
        <dbReference type="ARBA" id="ARBA00004141"/>
    </source>
</evidence>
<evidence type="ECO:0000256" key="13">
    <source>
        <dbReference type="SAM" id="Phobius"/>
    </source>
</evidence>
<keyword evidence="4" id="KW-0633">Potassium transport</keyword>
<dbReference type="EMBL" id="CP072384">
    <property type="protein sequence ID" value="QUC08834.1"/>
    <property type="molecule type" value="Genomic_DNA"/>
</dbReference>
<feature type="transmembrane region" description="Helical" evidence="13">
    <location>
        <begin position="6"/>
        <end position="23"/>
    </location>
</feature>
<organism evidence="14 15">
    <name type="scientific">Arachnia rubra</name>
    <dbReference type="NCBI Taxonomy" id="1547448"/>
    <lineage>
        <taxon>Bacteria</taxon>
        <taxon>Bacillati</taxon>
        <taxon>Actinomycetota</taxon>
        <taxon>Actinomycetes</taxon>
        <taxon>Propionibacteriales</taxon>
        <taxon>Propionibacteriaceae</taxon>
        <taxon>Arachnia</taxon>
    </lineage>
</organism>
<keyword evidence="11" id="KW-0407">Ion channel</keyword>
<comment type="catalytic activity">
    <reaction evidence="12">
        <text>K(+)(in) = K(+)(out)</text>
        <dbReference type="Rhea" id="RHEA:29463"/>
        <dbReference type="ChEBI" id="CHEBI:29103"/>
    </reaction>
</comment>
<proteinExistence type="inferred from homology"/>
<comment type="subcellular location">
    <subcellularLocation>
        <location evidence="1">Membrane</location>
        <topology evidence="1">Multi-pass membrane protein</topology>
    </subcellularLocation>
</comment>
<evidence type="ECO:0000256" key="8">
    <source>
        <dbReference type="ARBA" id="ARBA00022989"/>
    </source>
</evidence>
<protein>
    <submittedName>
        <fullName evidence="14">DUF1211 domain-containing protein</fullName>
    </submittedName>
</protein>